<dbReference type="PROSITE" id="PS50850">
    <property type="entry name" value="MFS"/>
    <property type="match status" value="1"/>
</dbReference>
<proteinExistence type="predicted"/>
<dbReference type="OrthoDB" id="8120565at2759"/>
<protein>
    <recommendedName>
        <fullName evidence="9">Major facilitator superfamily (MFS) profile domain-containing protein</fullName>
    </recommendedName>
</protein>
<dbReference type="PROSITE" id="PS00216">
    <property type="entry name" value="SUGAR_TRANSPORT_1"/>
    <property type="match status" value="1"/>
</dbReference>
<dbReference type="Pfam" id="PF00083">
    <property type="entry name" value="Sugar_tr"/>
    <property type="match status" value="1"/>
</dbReference>
<feature type="transmembrane region" description="Helical" evidence="8">
    <location>
        <begin position="79"/>
        <end position="97"/>
    </location>
</feature>
<evidence type="ECO:0000256" key="4">
    <source>
        <dbReference type="ARBA" id="ARBA00022597"/>
    </source>
</evidence>
<dbReference type="Proteomes" id="UP000494256">
    <property type="component" value="Unassembled WGS sequence"/>
</dbReference>
<feature type="domain" description="Major facilitator superfamily (MFS) profile" evidence="9">
    <location>
        <begin position="1"/>
        <end position="449"/>
    </location>
</feature>
<feature type="transmembrane region" description="Helical" evidence="8">
    <location>
        <begin position="103"/>
        <end position="125"/>
    </location>
</feature>
<comment type="subcellular location">
    <subcellularLocation>
        <location evidence="1">Cell membrane</location>
        <topology evidence="1">Multi-pass membrane protein</topology>
    </subcellularLocation>
</comment>
<dbReference type="SUPFAM" id="SSF103473">
    <property type="entry name" value="MFS general substrate transporter"/>
    <property type="match status" value="1"/>
</dbReference>
<feature type="transmembrane region" description="Helical" evidence="8">
    <location>
        <begin position="358"/>
        <end position="382"/>
    </location>
</feature>
<dbReference type="FunFam" id="1.20.1250.20:FF:000218">
    <property type="entry name" value="facilitated trehalose transporter Tret1"/>
    <property type="match status" value="1"/>
</dbReference>
<dbReference type="EMBL" id="CADEBC010000526">
    <property type="protein sequence ID" value="CAB3246546.1"/>
    <property type="molecule type" value="Genomic_DNA"/>
</dbReference>
<feature type="transmembrane region" description="Helical" evidence="8">
    <location>
        <begin position="426"/>
        <end position="445"/>
    </location>
</feature>
<evidence type="ECO:0000256" key="3">
    <source>
        <dbReference type="ARBA" id="ARBA00022475"/>
    </source>
</evidence>
<reference evidence="12 13" key="1">
    <citation type="submission" date="2020-04" db="EMBL/GenBank/DDBJ databases">
        <authorList>
            <person name="Wallbank WR R."/>
            <person name="Pardo Diaz C."/>
            <person name="Kozak K."/>
            <person name="Martin S."/>
            <person name="Jiggins C."/>
            <person name="Moest M."/>
            <person name="Warren A I."/>
            <person name="Byers J.R.P. K."/>
            <person name="Montejo-Kovacevich G."/>
            <person name="Yen C E."/>
        </authorList>
    </citation>
    <scope>NUCLEOTIDE SEQUENCE [LARGE SCALE GENOMIC DNA]</scope>
</reference>
<accession>A0A8S1A8G4</accession>
<evidence type="ECO:0000256" key="7">
    <source>
        <dbReference type="ARBA" id="ARBA00023136"/>
    </source>
</evidence>
<gene>
    <name evidence="11" type="ORF">APLA_LOCUS10888</name>
    <name evidence="10" type="ORF">APLA_LOCUS10899</name>
</gene>
<dbReference type="Proteomes" id="UP000494106">
    <property type="component" value="Unassembled WGS sequence"/>
</dbReference>
<feature type="transmembrane region" description="Helical" evidence="8">
    <location>
        <begin position="265"/>
        <end position="288"/>
    </location>
</feature>
<feature type="transmembrane region" description="Helical" evidence="8">
    <location>
        <begin position="137"/>
        <end position="157"/>
    </location>
</feature>
<feature type="transmembrane region" description="Helical" evidence="8">
    <location>
        <begin position="394"/>
        <end position="414"/>
    </location>
</feature>
<dbReference type="EMBL" id="CADEBD010000322">
    <property type="protein sequence ID" value="CAB3244979.1"/>
    <property type="molecule type" value="Genomic_DNA"/>
</dbReference>
<evidence type="ECO:0000256" key="2">
    <source>
        <dbReference type="ARBA" id="ARBA00022448"/>
    </source>
</evidence>
<evidence type="ECO:0000256" key="5">
    <source>
        <dbReference type="ARBA" id="ARBA00022692"/>
    </source>
</evidence>
<evidence type="ECO:0000313" key="12">
    <source>
        <dbReference type="Proteomes" id="UP000494106"/>
    </source>
</evidence>
<dbReference type="AlphaFoldDB" id="A0A8S1A8G4"/>
<sequence>MGVLRQFIGTVIISTLGIDMGFIFTWPASTMIQFGSANTTLNRPMTEMEISLLNSLSSVGGLISTLTAGFMLDKLGRKYCSIAVSLSLVLIWVMLIVWKQVEVVLFCIFLSGVSSSAALIASVYISEISQESIRGTMTAGNMISYGIGGLMLFSVSGSLSYDTVLYIGLSIAIISTSSLLLIKDSPMYLMTIGKEKEAAESIAFYRQLPVMDKEVMYEVNVLKRAINMDQDGTTPEEEKLKPDTKSKEKLSFWQFMRKSRSSRRAFYVSIVLQIAAVFQGLIVVQTYIQPLIMKTLPAYSPEVCSTAMAAVTVVTSFFAAYLTDKAGRRPLMFYGSIGAAVTCLVLGTQIQFQWGPTWITLVSLYTFPIMYTFGAGTVPNILVAELFLPEVKSILSMVIVEMSWILYSVVLFIFNPILNSLGWGPVFYIFAILCSLSSVFSYFFLPETKGLTVEEIQPLFNKRKHQNNV</sequence>
<keyword evidence="3" id="KW-1003">Cell membrane</keyword>
<dbReference type="InterPro" id="IPR005828">
    <property type="entry name" value="MFS_sugar_transport-like"/>
</dbReference>
<evidence type="ECO:0000313" key="10">
    <source>
        <dbReference type="EMBL" id="CAB3244979.1"/>
    </source>
</evidence>
<keyword evidence="4" id="KW-0762">Sugar transport</keyword>
<evidence type="ECO:0000313" key="11">
    <source>
        <dbReference type="EMBL" id="CAB3246546.1"/>
    </source>
</evidence>
<dbReference type="InterPro" id="IPR005829">
    <property type="entry name" value="Sugar_transporter_CS"/>
</dbReference>
<keyword evidence="7 8" id="KW-0472">Membrane</keyword>
<keyword evidence="5 8" id="KW-0812">Transmembrane</keyword>
<feature type="transmembrane region" description="Helical" evidence="8">
    <location>
        <begin position="52"/>
        <end position="72"/>
    </location>
</feature>
<dbReference type="GO" id="GO:0005886">
    <property type="term" value="C:plasma membrane"/>
    <property type="evidence" value="ECO:0007669"/>
    <property type="project" value="UniProtKB-SubCell"/>
</dbReference>
<evidence type="ECO:0000313" key="13">
    <source>
        <dbReference type="Proteomes" id="UP000494256"/>
    </source>
</evidence>
<feature type="transmembrane region" description="Helical" evidence="8">
    <location>
        <begin position="7"/>
        <end position="32"/>
    </location>
</feature>
<evidence type="ECO:0000256" key="1">
    <source>
        <dbReference type="ARBA" id="ARBA00004651"/>
    </source>
</evidence>
<dbReference type="InterPro" id="IPR050549">
    <property type="entry name" value="MFS_Trehalose_Transporter"/>
</dbReference>
<feature type="transmembrane region" description="Helical" evidence="8">
    <location>
        <begin position="331"/>
        <end position="352"/>
    </location>
</feature>
<dbReference type="Gene3D" id="1.20.1250.20">
    <property type="entry name" value="MFS general substrate transporter like domains"/>
    <property type="match status" value="1"/>
</dbReference>
<keyword evidence="12" id="KW-1185">Reference proteome</keyword>
<dbReference type="PANTHER" id="PTHR48021:SF1">
    <property type="entry name" value="GH07001P-RELATED"/>
    <property type="match status" value="1"/>
</dbReference>
<dbReference type="InterPro" id="IPR020846">
    <property type="entry name" value="MFS_dom"/>
</dbReference>
<feature type="transmembrane region" description="Helical" evidence="8">
    <location>
        <begin position="300"/>
        <end position="322"/>
    </location>
</feature>
<keyword evidence="2" id="KW-0813">Transport</keyword>
<comment type="caution">
    <text evidence="10">The sequence shown here is derived from an EMBL/GenBank/DDBJ whole genome shotgun (WGS) entry which is preliminary data.</text>
</comment>
<feature type="transmembrane region" description="Helical" evidence="8">
    <location>
        <begin position="163"/>
        <end position="182"/>
    </location>
</feature>
<name>A0A8S1A8G4_ARCPL</name>
<organism evidence="10 13">
    <name type="scientific">Arctia plantaginis</name>
    <name type="common">Wood tiger moth</name>
    <name type="synonym">Phalaena plantaginis</name>
    <dbReference type="NCBI Taxonomy" id="874455"/>
    <lineage>
        <taxon>Eukaryota</taxon>
        <taxon>Metazoa</taxon>
        <taxon>Ecdysozoa</taxon>
        <taxon>Arthropoda</taxon>
        <taxon>Hexapoda</taxon>
        <taxon>Insecta</taxon>
        <taxon>Pterygota</taxon>
        <taxon>Neoptera</taxon>
        <taxon>Endopterygota</taxon>
        <taxon>Lepidoptera</taxon>
        <taxon>Glossata</taxon>
        <taxon>Ditrysia</taxon>
        <taxon>Noctuoidea</taxon>
        <taxon>Erebidae</taxon>
        <taxon>Arctiinae</taxon>
        <taxon>Arctia</taxon>
    </lineage>
</organism>
<dbReference type="PANTHER" id="PTHR48021">
    <property type="match status" value="1"/>
</dbReference>
<keyword evidence="6 8" id="KW-1133">Transmembrane helix</keyword>
<evidence type="ECO:0000259" key="9">
    <source>
        <dbReference type="PROSITE" id="PS50850"/>
    </source>
</evidence>
<dbReference type="GO" id="GO:0022857">
    <property type="term" value="F:transmembrane transporter activity"/>
    <property type="evidence" value="ECO:0007669"/>
    <property type="project" value="InterPro"/>
</dbReference>
<dbReference type="InterPro" id="IPR036259">
    <property type="entry name" value="MFS_trans_sf"/>
</dbReference>
<evidence type="ECO:0000256" key="6">
    <source>
        <dbReference type="ARBA" id="ARBA00022989"/>
    </source>
</evidence>
<evidence type="ECO:0000256" key="8">
    <source>
        <dbReference type="SAM" id="Phobius"/>
    </source>
</evidence>